<keyword evidence="1" id="KW-0677">Repeat</keyword>
<dbReference type="PANTHER" id="PTHR10039">
    <property type="entry name" value="AMELOGENIN"/>
    <property type="match status" value="1"/>
</dbReference>
<comment type="caution">
    <text evidence="3">The sequence shown here is derived from an EMBL/GenBank/DDBJ whole genome shotgun (WGS) entry which is preliminary data.</text>
</comment>
<dbReference type="InterPro" id="IPR056884">
    <property type="entry name" value="NPHP3-like_N"/>
</dbReference>
<gene>
    <name evidence="3" type="ORF">B0H16DRAFT_1429797</name>
</gene>
<dbReference type="Proteomes" id="UP001215598">
    <property type="component" value="Unassembled WGS sequence"/>
</dbReference>
<dbReference type="AlphaFoldDB" id="A0AAD7HQ47"/>
<keyword evidence="4" id="KW-1185">Reference proteome</keyword>
<evidence type="ECO:0000259" key="2">
    <source>
        <dbReference type="Pfam" id="PF24883"/>
    </source>
</evidence>
<organism evidence="3 4">
    <name type="scientific">Mycena metata</name>
    <dbReference type="NCBI Taxonomy" id="1033252"/>
    <lineage>
        <taxon>Eukaryota</taxon>
        <taxon>Fungi</taxon>
        <taxon>Dikarya</taxon>
        <taxon>Basidiomycota</taxon>
        <taxon>Agaricomycotina</taxon>
        <taxon>Agaricomycetes</taxon>
        <taxon>Agaricomycetidae</taxon>
        <taxon>Agaricales</taxon>
        <taxon>Marasmiineae</taxon>
        <taxon>Mycenaceae</taxon>
        <taxon>Mycena</taxon>
    </lineage>
</organism>
<dbReference type="PANTHER" id="PTHR10039:SF14">
    <property type="entry name" value="NACHT DOMAIN-CONTAINING PROTEIN"/>
    <property type="match status" value="1"/>
</dbReference>
<protein>
    <recommendedName>
        <fullName evidence="2">Nephrocystin 3-like N-terminal domain-containing protein</fullName>
    </recommendedName>
</protein>
<name>A0AAD7HQ47_9AGAR</name>
<dbReference type="EMBL" id="JARKIB010000191">
    <property type="protein sequence ID" value="KAJ7725796.1"/>
    <property type="molecule type" value="Genomic_DNA"/>
</dbReference>
<accession>A0AAD7HQ47</accession>
<evidence type="ECO:0000313" key="4">
    <source>
        <dbReference type="Proteomes" id="UP001215598"/>
    </source>
</evidence>
<proteinExistence type="predicted"/>
<sequence length="392" mass="44300">MVAPADWTSCDRIRLSAEGIRSHFVWLHGPMGSGKSALAQSVCQKLKEEGRLGGGFFFKRGHPSRGNAQKLFPSIAYQLALLFPELKQHISRTIENDPAIVDRSLSIQLEELILNPCRITRLTHPVPIVIDGLDECDGEHVQQTILRAIGSALSQESLPILFLVASRPEAHIRETLAEPCLAENHRALNIRQSFGDVRKYLEVEFDRIHHAHETMTAIPFPWPEAEIVQRIMRDSSGYFIYAATAIKFIDNKRFQPPERLDVILGIGHTISGSPLNHVDELYLDILSGVPEDFHPRLLQILIFVREGLSMREICRVLGLQVGELRLILRGLHSVIRVPKLDWGEVWAHHASFWDFLDDPSRSGAFHVGSRCRTTLAFQLLKTLSCNLDQSTW</sequence>
<feature type="domain" description="Nephrocystin 3-like N-terminal" evidence="2">
    <location>
        <begin position="21"/>
        <end position="167"/>
    </location>
</feature>
<evidence type="ECO:0000256" key="1">
    <source>
        <dbReference type="ARBA" id="ARBA00022737"/>
    </source>
</evidence>
<dbReference type="Pfam" id="PF24883">
    <property type="entry name" value="NPHP3_N"/>
    <property type="match status" value="1"/>
</dbReference>
<dbReference type="SUPFAM" id="SSF52540">
    <property type="entry name" value="P-loop containing nucleoside triphosphate hydrolases"/>
    <property type="match status" value="1"/>
</dbReference>
<evidence type="ECO:0000313" key="3">
    <source>
        <dbReference type="EMBL" id="KAJ7725796.1"/>
    </source>
</evidence>
<dbReference type="InterPro" id="IPR027417">
    <property type="entry name" value="P-loop_NTPase"/>
</dbReference>
<dbReference type="Gene3D" id="3.40.50.300">
    <property type="entry name" value="P-loop containing nucleotide triphosphate hydrolases"/>
    <property type="match status" value="1"/>
</dbReference>
<reference evidence="3" key="1">
    <citation type="submission" date="2023-03" db="EMBL/GenBank/DDBJ databases">
        <title>Massive genome expansion in bonnet fungi (Mycena s.s.) driven by repeated elements and novel gene families across ecological guilds.</title>
        <authorList>
            <consortium name="Lawrence Berkeley National Laboratory"/>
            <person name="Harder C.B."/>
            <person name="Miyauchi S."/>
            <person name="Viragh M."/>
            <person name="Kuo A."/>
            <person name="Thoen E."/>
            <person name="Andreopoulos B."/>
            <person name="Lu D."/>
            <person name="Skrede I."/>
            <person name="Drula E."/>
            <person name="Henrissat B."/>
            <person name="Morin E."/>
            <person name="Kohler A."/>
            <person name="Barry K."/>
            <person name="LaButti K."/>
            <person name="Morin E."/>
            <person name="Salamov A."/>
            <person name="Lipzen A."/>
            <person name="Mereny Z."/>
            <person name="Hegedus B."/>
            <person name="Baldrian P."/>
            <person name="Stursova M."/>
            <person name="Weitz H."/>
            <person name="Taylor A."/>
            <person name="Grigoriev I.V."/>
            <person name="Nagy L.G."/>
            <person name="Martin F."/>
            <person name="Kauserud H."/>
        </authorList>
    </citation>
    <scope>NUCLEOTIDE SEQUENCE</scope>
    <source>
        <strain evidence="3">CBHHK182m</strain>
    </source>
</reference>